<feature type="domain" description="Glucose-methanol-choline oxidoreductase N-terminal" evidence="11">
    <location>
        <begin position="18"/>
        <end position="234"/>
    </location>
</feature>
<comment type="cofactor">
    <cofactor evidence="1 10">
        <name>FAD</name>
        <dbReference type="ChEBI" id="CHEBI:57692"/>
    </cofactor>
</comment>
<keyword evidence="14" id="KW-1185">Reference proteome</keyword>
<dbReference type="EC" id="1.1.3.4" evidence="9"/>
<evidence type="ECO:0000256" key="9">
    <source>
        <dbReference type="ARBA" id="ARBA00049722"/>
    </source>
</evidence>
<name>A0A0D2DCV2_9EURO</name>
<dbReference type="InterPro" id="IPR027424">
    <property type="entry name" value="Glucose_Oxidase_domain_2"/>
</dbReference>
<keyword evidence="7" id="KW-0560">Oxidoreductase</keyword>
<dbReference type="Pfam" id="PF00732">
    <property type="entry name" value="GMC_oxred_N"/>
    <property type="match status" value="1"/>
</dbReference>
<protein>
    <recommendedName>
        <fullName evidence="9">glucose oxidase</fullName>
        <ecNumber evidence="9">1.1.3.4</ecNumber>
    </recommendedName>
</protein>
<dbReference type="STRING" id="348802.A0A0D2DCV2"/>
<dbReference type="PIRSF" id="PIRSF000137">
    <property type="entry name" value="Alcohol_oxidase"/>
    <property type="match status" value="1"/>
</dbReference>
<evidence type="ECO:0000256" key="4">
    <source>
        <dbReference type="ARBA" id="ARBA00022512"/>
    </source>
</evidence>
<dbReference type="Proteomes" id="UP000054342">
    <property type="component" value="Unassembled WGS sequence"/>
</dbReference>
<sequence length="559" mass="60606">MASLAAHVSLDDFLKVQYDYVIVGGGTSGLVLAARLTENPNVTVGVVEAGKLRVDDENKHNHNRIHHVVRGKFVGGSSGINYMALVSPPSEDIDAWGQHASGWSWSALEPYYRKSQTLQPDRSTEERPSYFRLEPKLQGDSGPIQTSWAPSIVPIERNLIVALNEASNTEPPRDPYSGDHLGMAQHLFTLDRRAGIPSRSYATSGDFVPYAHRPNLKLLTEASVVKILLDNKDSSVEATGSPRLLELSGIGNPEILRAAGVECVVDLPEVGENLTEHSMSSLSYELAPGPENITLDSLFLDRTVFQEQLQRLMASHDGLMAGAFRTGISAPGKTQREPHERVKTLIASPSAPSIELISLPGYVDLEAGHKNQSKIMPGAPAGHNACYTTMVSAMYPLARGNTHIERSESAVEEGKEPFATQPRIDMDILSHEADVDAIAAGLAVADRAYKSESVSGRFVGRLAPPPEVDLQDPEQARDYVRRQVMIFNHNSGTCAMGRVVDERLPVKNVSGLRVVDVSVIPDTISANPMATVYALAEKAADMIKEDSPLFTSHEAGNGE</sequence>
<dbReference type="RefSeq" id="XP_013320701.1">
    <property type="nucleotide sequence ID" value="XM_013465247.1"/>
</dbReference>
<comment type="subcellular location">
    <subcellularLocation>
        <location evidence="2">Secreted</location>
        <location evidence="2">Cell wall</location>
    </subcellularLocation>
</comment>
<dbReference type="EMBL" id="KN847317">
    <property type="protein sequence ID" value="KIW60117.1"/>
    <property type="molecule type" value="Genomic_DNA"/>
</dbReference>
<dbReference type="HOGENOM" id="CLU_002865_6_0_1"/>
<dbReference type="GeneID" id="25322266"/>
<dbReference type="InterPro" id="IPR036188">
    <property type="entry name" value="FAD/NAD-bd_sf"/>
</dbReference>
<proteinExistence type="inferred from homology"/>
<evidence type="ECO:0000256" key="5">
    <source>
        <dbReference type="ARBA" id="ARBA00022630"/>
    </source>
</evidence>
<feature type="domain" description="Glucose-methanol-choline oxidoreductase C-terminal" evidence="12">
    <location>
        <begin position="419"/>
        <end position="536"/>
    </location>
</feature>
<evidence type="ECO:0000313" key="14">
    <source>
        <dbReference type="Proteomes" id="UP000054342"/>
    </source>
</evidence>
<feature type="binding site" evidence="10">
    <location>
        <position position="224"/>
    </location>
    <ligand>
        <name>FAD</name>
        <dbReference type="ChEBI" id="CHEBI:57692"/>
    </ligand>
</feature>
<evidence type="ECO:0000256" key="2">
    <source>
        <dbReference type="ARBA" id="ARBA00004191"/>
    </source>
</evidence>
<evidence type="ECO:0000259" key="11">
    <source>
        <dbReference type="Pfam" id="PF00732"/>
    </source>
</evidence>
<dbReference type="AlphaFoldDB" id="A0A0D2DCV2"/>
<dbReference type="PANTHER" id="PTHR11552">
    <property type="entry name" value="GLUCOSE-METHANOL-CHOLINE GMC OXIDOREDUCTASE"/>
    <property type="match status" value="1"/>
</dbReference>
<accession>A0A0D2DCV2</accession>
<evidence type="ECO:0000259" key="12">
    <source>
        <dbReference type="Pfam" id="PF05199"/>
    </source>
</evidence>
<evidence type="ECO:0000256" key="3">
    <source>
        <dbReference type="ARBA" id="ARBA00010790"/>
    </source>
</evidence>
<dbReference type="Gene3D" id="4.10.450.10">
    <property type="entry name" value="Glucose Oxidase, domain 2"/>
    <property type="match status" value="1"/>
</dbReference>
<dbReference type="GO" id="GO:0046562">
    <property type="term" value="F:beta-D-glucose oxidase activity"/>
    <property type="evidence" value="ECO:0007669"/>
    <property type="project" value="UniProtKB-EC"/>
</dbReference>
<evidence type="ECO:0000256" key="6">
    <source>
        <dbReference type="ARBA" id="ARBA00022827"/>
    </source>
</evidence>
<comment type="similarity">
    <text evidence="3">Belongs to the GMC oxidoreductase family.</text>
</comment>
<dbReference type="OrthoDB" id="269227at2759"/>
<organism evidence="13 14">
    <name type="scientific">Exophiala xenobiotica</name>
    <dbReference type="NCBI Taxonomy" id="348802"/>
    <lineage>
        <taxon>Eukaryota</taxon>
        <taxon>Fungi</taxon>
        <taxon>Dikarya</taxon>
        <taxon>Ascomycota</taxon>
        <taxon>Pezizomycotina</taxon>
        <taxon>Eurotiomycetes</taxon>
        <taxon>Chaetothyriomycetidae</taxon>
        <taxon>Chaetothyriales</taxon>
        <taxon>Herpotrichiellaceae</taxon>
        <taxon>Exophiala</taxon>
    </lineage>
</organism>
<keyword evidence="4" id="KW-0964">Secreted</keyword>
<evidence type="ECO:0000256" key="1">
    <source>
        <dbReference type="ARBA" id="ARBA00001974"/>
    </source>
</evidence>
<reference evidence="13 14" key="1">
    <citation type="submission" date="2015-01" db="EMBL/GenBank/DDBJ databases">
        <title>The Genome Sequence of Exophiala xenobiotica CBS118157.</title>
        <authorList>
            <consortium name="The Broad Institute Genomics Platform"/>
            <person name="Cuomo C."/>
            <person name="de Hoog S."/>
            <person name="Gorbushina A."/>
            <person name="Stielow B."/>
            <person name="Teixiera M."/>
            <person name="Abouelleil A."/>
            <person name="Chapman S.B."/>
            <person name="Priest M."/>
            <person name="Young S.K."/>
            <person name="Wortman J."/>
            <person name="Nusbaum C."/>
            <person name="Birren B."/>
        </authorList>
    </citation>
    <scope>NUCLEOTIDE SEQUENCE [LARGE SCALE GENOMIC DNA]</scope>
    <source>
        <strain evidence="13 14">CBS 118157</strain>
    </source>
</reference>
<keyword evidence="5" id="KW-0285">Flavoprotein</keyword>
<dbReference type="Gene3D" id="3.30.560.10">
    <property type="entry name" value="Glucose Oxidase, domain 3"/>
    <property type="match status" value="2"/>
</dbReference>
<dbReference type="SUPFAM" id="SSF54373">
    <property type="entry name" value="FAD-linked reductases, C-terminal domain"/>
    <property type="match status" value="1"/>
</dbReference>
<gene>
    <name evidence="13" type="ORF">PV05_00358</name>
</gene>
<dbReference type="Pfam" id="PF05199">
    <property type="entry name" value="GMC_oxred_C"/>
    <property type="match status" value="1"/>
</dbReference>
<keyword evidence="4" id="KW-0134">Cell wall</keyword>
<dbReference type="InterPro" id="IPR007867">
    <property type="entry name" value="GMC_OxRtase_C"/>
</dbReference>
<dbReference type="PANTHER" id="PTHR11552:SF210">
    <property type="entry name" value="GLUCOSE-METHANOL-CHOLINE OXIDOREDUCTASE N-TERMINAL DOMAIN-CONTAINING PROTEIN-RELATED"/>
    <property type="match status" value="1"/>
</dbReference>
<dbReference type="GO" id="GO:0050660">
    <property type="term" value="F:flavin adenine dinucleotide binding"/>
    <property type="evidence" value="ECO:0007669"/>
    <property type="project" value="InterPro"/>
</dbReference>
<dbReference type="SUPFAM" id="SSF51905">
    <property type="entry name" value="FAD/NAD(P)-binding domain"/>
    <property type="match status" value="1"/>
</dbReference>
<evidence type="ECO:0000256" key="7">
    <source>
        <dbReference type="ARBA" id="ARBA00023002"/>
    </source>
</evidence>
<keyword evidence="6 10" id="KW-0274">FAD</keyword>
<comment type="catalytic activity">
    <reaction evidence="8">
        <text>beta-D-glucose + O2 = D-glucono-1,5-lactone + H2O2</text>
        <dbReference type="Rhea" id="RHEA:11428"/>
        <dbReference type="ChEBI" id="CHEBI:15379"/>
        <dbReference type="ChEBI" id="CHEBI:15903"/>
        <dbReference type="ChEBI" id="CHEBI:16217"/>
        <dbReference type="ChEBI" id="CHEBI:16240"/>
        <dbReference type="EC" id="1.1.3.4"/>
    </reaction>
    <physiologicalReaction direction="left-to-right" evidence="8">
        <dbReference type="Rhea" id="RHEA:11429"/>
    </physiologicalReaction>
</comment>
<evidence type="ECO:0000256" key="8">
    <source>
        <dbReference type="ARBA" id="ARBA00049435"/>
    </source>
</evidence>
<evidence type="ECO:0000256" key="10">
    <source>
        <dbReference type="PIRSR" id="PIRSR000137-2"/>
    </source>
</evidence>
<dbReference type="Gene3D" id="3.50.50.60">
    <property type="entry name" value="FAD/NAD(P)-binding domain"/>
    <property type="match status" value="2"/>
</dbReference>
<feature type="binding site" evidence="10">
    <location>
        <begin position="27"/>
        <end position="28"/>
    </location>
    <ligand>
        <name>FAD</name>
        <dbReference type="ChEBI" id="CHEBI:57692"/>
    </ligand>
</feature>
<dbReference type="InterPro" id="IPR012132">
    <property type="entry name" value="GMC_OxRdtase"/>
</dbReference>
<evidence type="ECO:0000313" key="13">
    <source>
        <dbReference type="EMBL" id="KIW60117.1"/>
    </source>
</evidence>
<dbReference type="InterPro" id="IPR000172">
    <property type="entry name" value="GMC_OxRdtase_N"/>
</dbReference>